<comment type="caution">
    <text evidence="1">The sequence shown here is derived from an EMBL/GenBank/DDBJ whole genome shotgun (WGS) entry which is preliminary data.</text>
</comment>
<gene>
    <name evidence="1" type="ORF">CTTA_3695</name>
</gene>
<name>A0A5A7MGR5_COMTE</name>
<dbReference type="EMBL" id="BKBW01000007">
    <property type="protein sequence ID" value="GEQ76690.1"/>
    <property type="molecule type" value="Genomic_DNA"/>
</dbReference>
<dbReference type="AlphaFoldDB" id="A0A5A7MGR5"/>
<evidence type="ECO:0008006" key="3">
    <source>
        <dbReference type="Google" id="ProtNLM"/>
    </source>
</evidence>
<organism evidence="1 2">
    <name type="scientific">Comamonas testosteroni</name>
    <name type="common">Pseudomonas testosteroni</name>
    <dbReference type="NCBI Taxonomy" id="285"/>
    <lineage>
        <taxon>Bacteria</taxon>
        <taxon>Pseudomonadati</taxon>
        <taxon>Pseudomonadota</taxon>
        <taxon>Betaproteobacteria</taxon>
        <taxon>Burkholderiales</taxon>
        <taxon>Comamonadaceae</taxon>
        <taxon>Comamonas</taxon>
    </lineage>
</organism>
<proteinExistence type="predicted"/>
<dbReference type="SUPFAM" id="SSF50494">
    <property type="entry name" value="Trypsin-like serine proteases"/>
    <property type="match status" value="1"/>
</dbReference>
<evidence type="ECO:0000313" key="2">
    <source>
        <dbReference type="Proteomes" id="UP000323105"/>
    </source>
</evidence>
<dbReference type="InterPro" id="IPR009003">
    <property type="entry name" value="Peptidase_S1_PA"/>
</dbReference>
<dbReference type="RefSeq" id="WP_140401002.1">
    <property type="nucleotide sequence ID" value="NZ_BKBW01000007.1"/>
</dbReference>
<sequence length="261" mass="28878">MPNSEAKYAAIVQRTLHQVEKIAPDIGDAVVPVWRESNNGELIHIGTAFFAERCKRSFLVTALHNFKNLSGASLKIKFSGKIWTLNEMNKRISTDDDLWVAETCAELHDCLQGIKVPLLLRDNPRDCTFGTGSVLLGYPEELNLQGEPFKPLAISTMLETRDLTTVSKLPEPIVYNVQSDFLSTACGKPVMERPDIFGMSGGPVFSWYCTEGVNGSPYTFHYFLQGVILSWQERNGYVVACNAARIATLLGADSKVQAPDC</sequence>
<reference evidence="1 2" key="1">
    <citation type="journal article" date="2019" name="Microbiol. Resour. Announc.">
        <title>Draft Genome Sequence of Comamonas testosteroni TA441, a Bacterium That Has a Cryptic Phenol Degradation Gene Cluster.</title>
        <authorList>
            <person name="Arai H."/>
            <person name="Ishii M."/>
        </authorList>
    </citation>
    <scope>NUCLEOTIDE SEQUENCE [LARGE SCALE GENOMIC DNA]</scope>
    <source>
        <strain evidence="1 2">TA441</strain>
    </source>
</reference>
<evidence type="ECO:0000313" key="1">
    <source>
        <dbReference type="EMBL" id="GEQ76690.1"/>
    </source>
</evidence>
<protein>
    <recommendedName>
        <fullName evidence="3">Trypsin-like peptidase domain-containing protein</fullName>
    </recommendedName>
</protein>
<accession>A0A5A7MGR5</accession>
<dbReference type="Proteomes" id="UP000323105">
    <property type="component" value="Unassembled WGS sequence"/>
</dbReference>